<evidence type="ECO:0000256" key="2">
    <source>
        <dbReference type="RuleBase" id="RU362080"/>
    </source>
</evidence>
<dbReference type="OrthoDB" id="488160at2"/>
<evidence type="ECO:0000256" key="1">
    <source>
        <dbReference type="ARBA" id="ARBA00009981"/>
    </source>
</evidence>
<dbReference type="Pfam" id="PF02604">
    <property type="entry name" value="PhdYeFM_antitox"/>
    <property type="match status" value="1"/>
</dbReference>
<dbReference type="RefSeq" id="WP_046190149.1">
    <property type="nucleotide sequence ID" value="NZ_JACKUJ010000046.1"/>
</dbReference>
<evidence type="ECO:0000313" key="3">
    <source>
        <dbReference type="EMBL" id="KKB98585.1"/>
    </source>
</evidence>
<comment type="caution">
    <text evidence="3">The sequence shown here is derived from an EMBL/GenBank/DDBJ whole genome shotgun (WGS) entry which is preliminary data.</text>
</comment>
<dbReference type="PATRIC" id="fig|342002.3.peg.210"/>
<dbReference type="InterPro" id="IPR051405">
    <property type="entry name" value="phD/YefM_antitoxin"/>
</dbReference>
<evidence type="ECO:0000313" key="8">
    <source>
        <dbReference type="Proteomes" id="UP000321797"/>
    </source>
</evidence>
<dbReference type="AlphaFoldDB" id="A0A0F5MUZ6"/>
<comment type="function">
    <text evidence="2">Antitoxin component of a type II toxin-antitoxin (TA) system.</text>
</comment>
<accession>A0A0F5MUZ6</accession>
<evidence type="ECO:0000313" key="6">
    <source>
        <dbReference type="Proteomes" id="UP000034416"/>
    </source>
</evidence>
<dbReference type="InterPro" id="IPR036165">
    <property type="entry name" value="YefM-like_sf"/>
</dbReference>
<evidence type="ECO:0000313" key="7">
    <source>
        <dbReference type="Proteomes" id="UP000192327"/>
    </source>
</evidence>
<evidence type="ECO:0000313" key="5">
    <source>
        <dbReference type="EMBL" id="TXI58550.1"/>
    </source>
</evidence>
<dbReference type="NCBIfam" id="TIGR01552">
    <property type="entry name" value="phd_fam"/>
    <property type="match status" value="1"/>
</dbReference>
<dbReference type="Proteomes" id="UP000034416">
    <property type="component" value="Unassembled WGS sequence"/>
</dbReference>
<dbReference type="Gene3D" id="3.40.1620.10">
    <property type="entry name" value="YefM-like domain"/>
    <property type="match status" value="1"/>
</dbReference>
<name>A0A0F5MUZ6_9MYCO</name>
<dbReference type="EMBL" id="MVHH01000014">
    <property type="protein sequence ID" value="OQZ98142.1"/>
    <property type="molecule type" value="Genomic_DNA"/>
</dbReference>
<dbReference type="Gene3D" id="1.10.1220.170">
    <property type="match status" value="1"/>
</dbReference>
<dbReference type="InterPro" id="IPR006442">
    <property type="entry name" value="Antitoxin_Phd/YefM"/>
</dbReference>
<keyword evidence="7" id="KW-1185">Reference proteome</keyword>
<proteinExistence type="inferred from homology"/>
<dbReference type="Proteomes" id="UP000192327">
    <property type="component" value="Unassembled WGS sequence"/>
</dbReference>
<dbReference type="PANTHER" id="PTHR33713">
    <property type="entry name" value="ANTITOXIN YAFN-RELATED"/>
    <property type="match status" value="1"/>
</dbReference>
<dbReference type="PANTHER" id="PTHR33713:SF10">
    <property type="entry name" value="ANTITOXIN YAFN"/>
    <property type="match status" value="1"/>
</dbReference>
<dbReference type="EMBL" id="LASW01000064">
    <property type="protein sequence ID" value="KKB98585.1"/>
    <property type="molecule type" value="Genomic_DNA"/>
</dbReference>
<dbReference type="SUPFAM" id="SSF143120">
    <property type="entry name" value="YefM-like"/>
    <property type="match status" value="1"/>
</dbReference>
<gene>
    <name evidence="4" type="ORF">BST15_09335</name>
    <name evidence="5" type="ORF">E6Q54_05370</name>
    <name evidence="3" type="ORF">WR43_13680</name>
</gene>
<sequence length="94" mass="10568">MTTLPLAEVRANLSKLVDEAVRTHARVEVTRQGRRAAVILSAEDYDSIMETLAILSDQELMREVRAAEVEAERGEIFTIDEVTEEMRAAGRLPR</sequence>
<dbReference type="Proteomes" id="UP000321797">
    <property type="component" value="Unassembled WGS sequence"/>
</dbReference>
<comment type="similarity">
    <text evidence="1 2">Belongs to the phD/YefM antitoxin family.</text>
</comment>
<reference evidence="4 7" key="3">
    <citation type="submission" date="2016-12" db="EMBL/GenBank/DDBJ databases">
        <title>The new phylogeny of genus Mycobacterium.</title>
        <authorList>
            <person name="Tortoli E."/>
            <person name="Trovato A."/>
            <person name="Cirillo D.M."/>
        </authorList>
    </citation>
    <scope>NUCLEOTIDE SEQUENCE [LARGE SCALE GENOMIC DNA]</scope>
    <source>
        <strain evidence="4 7">DSM 44942</strain>
    </source>
</reference>
<dbReference type="EMBL" id="SSGD01000025">
    <property type="protein sequence ID" value="TXI58550.1"/>
    <property type="molecule type" value="Genomic_DNA"/>
</dbReference>
<organism evidence="3 6">
    <name type="scientific">Mycolicibacter arupensis</name>
    <dbReference type="NCBI Taxonomy" id="342002"/>
    <lineage>
        <taxon>Bacteria</taxon>
        <taxon>Bacillati</taxon>
        <taxon>Actinomycetota</taxon>
        <taxon>Actinomycetes</taxon>
        <taxon>Mycobacteriales</taxon>
        <taxon>Mycobacteriaceae</taxon>
        <taxon>Mycolicibacter</taxon>
    </lineage>
</organism>
<dbReference type="STRING" id="342002.BST15_09335"/>
<reference evidence="6" key="1">
    <citation type="submission" date="2015-04" db="EMBL/GenBank/DDBJ databases">
        <title>Genome sequence of Mycobacterium arupense GUC1.</title>
        <authorList>
            <person name="Greninger A.L."/>
            <person name="Cunningham G."/>
            <person name="Chiu C.Y."/>
            <person name="Miller S."/>
        </authorList>
    </citation>
    <scope>NUCLEOTIDE SEQUENCE [LARGE SCALE GENOMIC DNA]</scope>
    <source>
        <strain evidence="6">GUC1</strain>
    </source>
</reference>
<protein>
    <recommendedName>
        <fullName evidence="2">Antitoxin</fullName>
    </recommendedName>
</protein>
<evidence type="ECO:0000313" key="4">
    <source>
        <dbReference type="EMBL" id="OQZ98142.1"/>
    </source>
</evidence>
<reference evidence="3" key="2">
    <citation type="submission" date="2015-04" db="EMBL/GenBank/DDBJ databases">
        <title>Genome sequence of Mycobacterium arupense strain GUC1.</title>
        <authorList>
            <person name="Greninger A.L."/>
            <person name="Cunningham G."/>
            <person name="Chiu C.Y."/>
            <person name="Miller S."/>
        </authorList>
    </citation>
    <scope>NUCLEOTIDE SEQUENCE</scope>
    <source>
        <strain evidence="3">GUC1</strain>
    </source>
</reference>
<reference evidence="5 8" key="4">
    <citation type="submission" date="2018-09" db="EMBL/GenBank/DDBJ databases">
        <title>Metagenome Assembled Genomes from an Advanced Water Purification Facility.</title>
        <authorList>
            <person name="Stamps B.W."/>
            <person name="Spear J.R."/>
        </authorList>
    </citation>
    <scope>NUCLEOTIDE SEQUENCE [LARGE SCALE GENOMIC DNA]</scope>
    <source>
        <strain evidence="5">Bin_29_2</strain>
    </source>
</reference>